<feature type="transmembrane region" description="Helical" evidence="1">
    <location>
        <begin position="49"/>
        <end position="67"/>
    </location>
</feature>
<feature type="transmembrane region" description="Helical" evidence="1">
    <location>
        <begin position="166"/>
        <end position="186"/>
    </location>
</feature>
<gene>
    <name evidence="2" type="ORF">WOLCODRAFT_77006</name>
</gene>
<keyword evidence="3" id="KW-1185">Reference proteome</keyword>
<protein>
    <submittedName>
        <fullName evidence="2">Uncharacterized protein</fullName>
    </submittedName>
</protein>
<accession>A0A2H3JQ82</accession>
<evidence type="ECO:0000256" key="1">
    <source>
        <dbReference type="SAM" id="Phobius"/>
    </source>
</evidence>
<organism evidence="2 3">
    <name type="scientific">Wolfiporia cocos (strain MD-104)</name>
    <name type="common">Brown rot fungus</name>
    <dbReference type="NCBI Taxonomy" id="742152"/>
    <lineage>
        <taxon>Eukaryota</taxon>
        <taxon>Fungi</taxon>
        <taxon>Dikarya</taxon>
        <taxon>Basidiomycota</taxon>
        <taxon>Agaricomycotina</taxon>
        <taxon>Agaricomycetes</taxon>
        <taxon>Polyporales</taxon>
        <taxon>Phaeolaceae</taxon>
        <taxon>Wolfiporia</taxon>
    </lineage>
</organism>
<keyword evidence="1" id="KW-1133">Transmembrane helix</keyword>
<feature type="transmembrane region" description="Helical" evidence="1">
    <location>
        <begin position="207"/>
        <end position="228"/>
    </location>
</feature>
<dbReference type="OMA" id="CAMATIG"/>
<keyword evidence="1" id="KW-0472">Membrane</keyword>
<proteinExistence type="predicted"/>
<name>A0A2H3JQ82_WOLCO</name>
<feature type="transmembrane region" description="Helical" evidence="1">
    <location>
        <begin position="123"/>
        <end position="146"/>
    </location>
</feature>
<sequence length="313" mass="34488">MAPALAVDLAYIMGFACEAVLWGAYSVLFVTSSFTYANRHAGIRNLNPIVVIAHGTMFILATAHFAIELNHYYVYLTTNGVDGYADETKPLLAADTIMSLLDFVGNCVLIYRCRIIWDKWYIIVLPFLSVLSGFICEMETAHLVLIFSPTTPSPPAVLVPLPLAGYILSLCTNVMVTALIVGRLWYTHLLVRGFAYETRVVPQATVIVVESGLLYLLIQLVYVILFAIQHPAEQLIGIMAVQIYGIAPALIIARAGLGYSEKGPSKSMLSRFKWDPPAIHEEHDFDSSATTVTSEGATKDIEKGGNIQRIRRC</sequence>
<dbReference type="OrthoDB" id="3341077at2759"/>
<feature type="transmembrane region" description="Helical" evidence="1">
    <location>
        <begin position="91"/>
        <end position="111"/>
    </location>
</feature>
<dbReference type="EMBL" id="KB468157">
    <property type="protein sequence ID" value="PCH44320.1"/>
    <property type="molecule type" value="Genomic_DNA"/>
</dbReference>
<evidence type="ECO:0000313" key="2">
    <source>
        <dbReference type="EMBL" id="PCH44320.1"/>
    </source>
</evidence>
<dbReference type="AlphaFoldDB" id="A0A2H3JQ82"/>
<reference evidence="2 3" key="1">
    <citation type="journal article" date="2012" name="Science">
        <title>The Paleozoic origin of enzymatic lignin decomposition reconstructed from 31 fungal genomes.</title>
        <authorList>
            <person name="Floudas D."/>
            <person name="Binder M."/>
            <person name="Riley R."/>
            <person name="Barry K."/>
            <person name="Blanchette R.A."/>
            <person name="Henrissat B."/>
            <person name="Martinez A.T."/>
            <person name="Otillar R."/>
            <person name="Spatafora J.W."/>
            <person name="Yadav J.S."/>
            <person name="Aerts A."/>
            <person name="Benoit I."/>
            <person name="Boyd A."/>
            <person name="Carlson A."/>
            <person name="Copeland A."/>
            <person name="Coutinho P.M."/>
            <person name="de Vries R.P."/>
            <person name="Ferreira P."/>
            <person name="Findley K."/>
            <person name="Foster B."/>
            <person name="Gaskell J."/>
            <person name="Glotzer D."/>
            <person name="Gorecki P."/>
            <person name="Heitman J."/>
            <person name="Hesse C."/>
            <person name="Hori C."/>
            <person name="Igarashi K."/>
            <person name="Jurgens J.A."/>
            <person name="Kallen N."/>
            <person name="Kersten P."/>
            <person name="Kohler A."/>
            <person name="Kuees U."/>
            <person name="Kumar T.K.A."/>
            <person name="Kuo A."/>
            <person name="LaButti K."/>
            <person name="Larrondo L.F."/>
            <person name="Lindquist E."/>
            <person name="Ling A."/>
            <person name="Lombard V."/>
            <person name="Lucas S."/>
            <person name="Lundell T."/>
            <person name="Martin R."/>
            <person name="McLaughlin D.J."/>
            <person name="Morgenstern I."/>
            <person name="Morin E."/>
            <person name="Murat C."/>
            <person name="Nagy L.G."/>
            <person name="Nolan M."/>
            <person name="Ohm R.A."/>
            <person name="Patyshakuliyeva A."/>
            <person name="Rokas A."/>
            <person name="Ruiz-Duenas F.J."/>
            <person name="Sabat G."/>
            <person name="Salamov A."/>
            <person name="Samejima M."/>
            <person name="Schmutz J."/>
            <person name="Slot J.C."/>
            <person name="St John F."/>
            <person name="Stenlid J."/>
            <person name="Sun H."/>
            <person name="Sun S."/>
            <person name="Syed K."/>
            <person name="Tsang A."/>
            <person name="Wiebenga A."/>
            <person name="Young D."/>
            <person name="Pisabarro A."/>
            <person name="Eastwood D.C."/>
            <person name="Martin F."/>
            <person name="Cullen D."/>
            <person name="Grigoriev I.V."/>
            <person name="Hibbett D.S."/>
        </authorList>
    </citation>
    <scope>NUCLEOTIDE SEQUENCE [LARGE SCALE GENOMIC DNA]</scope>
    <source>
        <strain evidence="2 3">MD-104</strain>
    </source>
</reference>
<feature type="transmembrane region" description="Helical" evidence="1">
    <location>
        <begin position="12"/>
        <end position="37"/>
    </location>
</feature>
<keyword evidence="1" id="KW-0812">Transmembrane</keyword>
<dbReference type="Proteomes" id="UP000218811">
    <property type="component" value="Unassembled WGS sequence"/>
</dbReference>
<evidence type="ECO:0000313" key="3">
    <source>
        <dbReference type="Proteomes" id="UP000218811"/>
    </source>
</evidence>
<feature type="transmembrane region" description="Helical" evidence="1">
    <location>
        <begin position="234"/>
        <end position="257"/>
    </location>
</feature>